<comment type="catalytic activity">
    <reaction evidence="4 7">
        <text>uridine(38/39/40) in tRNA = pseudouridine(38/39/40) in tRNA</text>
        <dbReference type="Rhea" id="RHEA:22376"/>
        <dbReference type="Rhea" id="RHEA-COMP:10085"/>
        <dbReference type="Rhea" id="RHEA-COMP:10087"/>
        <dbReference type="ChEBI" id="CHEBI:65314"/>
        <dbReference type="ChEBI" id="CHEBI:65315"/>
        <dbReference type="EC" id="5.4.99.12"/>
    </reaction>
</comment>
<gene>
    <name evidence="4 9" type="primary">truA</name>
    <name evidence="9" type="ORF">ISQ19_04600</name>
</gene>
<dbReference type="CDD" id="cd02570">
    <property type="entry name" value="PseudoU_synth_EcTruA"/>
    <property type="match status" value="1"/>
</dbReference>
<evidence type="ECO:0000256" key="3">
    <source>
        <dbReference type="ARBA" id="ARBA00023235"/>
    </source>
</evidence>
<comment type="caution">
    <text evidence="4">Lacks conserved residue(s) required for the propagation of feature annotation.</text>
</comment>
<dbReference type="GO" id="GO:0003723">
    <property type="term" value="F:RNA binding"/>
    <property type="evidence" value="ECO:0007669"/>
    <property type="project" value="InterPro"/>
</dbReference>
<organism evidence="9 10">
    <name type="scientific">PS1 clade bacterium</name>
    <dbReference type="NCBI Taxonomy" id="2175152"/>
    <lineage>
        <taxon>Bacteria</taxon>
        <taxon>Pseudomonadati</taxon>
        <taxon>Pseudomonadota</taxon>
        <taxon>Alphaproteobacteria</taxon>
        <taxon>PS1 clade</taxon>
    </lineage>
</organism>
<accession>A0A937HDT8</accession>
<dbReference type="Proteomes" id="UP000785783">
    <property type="component" value="Unassembled WGS sequence"/>
</dbReference>
<dbReference type="PANTHER" id="PTHR11142:SF0">
    <property type="entry name" value="TRNA PSEUDOURIDINE SYNTHASE-LIKE 1"/>
    <property type="match status" value="1"/>
</dbReference>
<dbReference type="NCBIfam" id="TIGR00071">
    <property type="entry name" value="hisT_truA"/>
    <property type="match status" value="1"/>
</dbReference>
<evidence type="ECO:0000256" key="1">
    <source>
        <dbReference type="ARBA" id="ARBA00009375"/>
    </source>
</evidence>
<feature type="active site" description="Nucleophile" evidence="4 5">
    <location>
        <position position="52"/>
    </location>
</feature>
<dbReference type="AlphaFoldDB" id="A0A937HDT8"/>
<dbReference type="InterPro" id="IPR001406">
    <property type="entry name" value="PsdUridine_synth_TruA"/>
</dbReference>
<comment type="caution">
    <text evidence="9">The sequence shown here is derived from an EMBL/GenBank/DDBJ whole genome shotgun (WGS) entry which is preliminary data.</text>
</comment>
<dbReference type="Pfam" id="PF01416">
    <property type="entry name" value="PseudoU_synth_1"/>
    <property type="match status" value="2"/>
</dbReference>
<evidence type="ECO:0000256" key="2">
    <source>
        <dbReference type="ARBA" id="ARBA00022694"/>
    </source>
</evidence>
<dbReference type="InterPro" id="IPR020103">
    <property type="entry name" value="PsdUridine_synth_cat_dom_sf"/>
</dbReference>
<evidence type="ECO:0000256" key="4">
    <source>
        <dbReference type="HAMAP-Rule" id="MF_00171"/>
    </source>
</evidence>
<dbReference type="FunFam" id="3.30.70.580:FF:000001">
    <property type="entry name" value="tRNA pseudouridine synthase A"/>
    <property type="match status" value="1"/>
</dbReference>
<keyword evidence="3 4" id="KW-0413">Isomerase</keyword>
<dbReference type="InterPro" id="IPR020097">
    <property type="entry name" value="PsdUridine_synth_TruA_a/b_dom"/>
</dbReference>
<dbReference type="HAMAP" id="MF_00171">
    <property type="entry name" value="TruA"/>
    <property type="match status" value="1"/>
</dbReference>
<keyword evidence="2 4" id="KW-0819">tRNA processing</keyword>
<sequence>MTRYRLTIEYDGTPYTGWQSQREGTGVQDALSAALENLSGARAVFFGAGRTDTGVHARGQVAHLDIADDSAAWTPDKLMAGLNYHLKPQPVAVIAAAIAPDDFDARFSAIARHYQYRILARRAVPALDRQRVWFVPQKLDLAPMQAAAKQFIGKHDFTTFRSVQCQAKSPVKTLSQLDVAAHGDEIIVSASARSFLHNQVRSLVGALKHVGEGKWHVDEAGAALQACDRTLCPPVAPACGLTLMQVDYPPAVSP</sequence>
<dbReference type="Gene3D" id="3.30.70.580">
    <property type="entry name" value="Pseudouridine synthase I, catalytic domain, N-terminal subdomain"/>
    <property type="match status" value="1"/>
</dbReference>
<evidence type="ECO:0000313" key="10">
    <source>
        <dbReference type="Proteomes" id="UP000785783"/>
    </source>
</evidence>
<feature type="domain" description="Pseudouridine synthase I TruA alpha/beta" evidence="8">
    <location>
        <begin position="147"/>
        <end position="249"/>
    </location>
</feature>
<feature type="domain" description="Pseudouridine synthase I TruA alpha/beta" evidence="8">
    <location>
        <begin position="8"/>
        <end position="107"/>
    </location>
</feature>
<dbReference type="PANTHER" id="PTHR11142">
    <property type="entry name" value="PSEUDOURIDYLATE SYNTHASE"/>
    <property type="match status" value="1"/>
</dbReference>
<evidence type="ECO:0000256" key="6">
    <source>
        <dbReference type="PIRSR" id="PIRSR001430-2"/>
    </source>
</evidence>
<dbReference type="GO" id="GO:0160147">
    <property type="term" value="F:tRNA pseudouridine(38-40) synthase activity"/>
    <property type="evidence" value="ECO:0007669"/>
    <property type="project" value="UniProtKB-EC"/>
</dbReference>
<feature type="binding site" evidence="4 6">
    <location>
        <position position="114"/>
    </location>
    <ligand>
        <name>substrate</name>
    </ligand>
</feature>
<dbReference type="InterPro" id="IPR020094">
    <property type="entry name" value="TruA/RsuA/RluB/E/F_N"/>
</dbReference>
<dbReference type="EC" id="5.4.99.12" evidence="4"/>
<dbReference type="GO" id="GO:0031119">
    <property type="term" value="P:tRNA pseudouridine synthesis"/>
    <property type="evidence" value="ECO:0007669"/>
    <property type="project" value="UniProtKB-UniRule"/>
</dbReference>
<comment type="subunit">
    <text evidence="4">Homodimer.</text>
</comment>
<dbReference type="PIRSF" id="PIRSF001430">
    <property type="entry name" value="tRNA_psdUrid_synth"/>
    <property type="match status" value="1"/>
</dbReference>
<dbReference type="Gene3D" id="3.30.70.660">
    <property type="entry name" value="Pseudouridine synthase I, catalytic domain, C-terminal subdomain"/>
    <property type="match status" value="1"/>
</dbReference>
<dbReference type="EMBL" id="JADHOK010000053">
    <property type="protein sequence ID" value="MBL6761959.1"/>
    <property type="molecule type" value="Genomic_DNA"/>
</dbReference>
<proteinExistence type="inferred from homology"/>
<dbReference type="InterPro" id="IPR020095">
    <property type="entry name" value="PsdUridine_synth_TruA_C"/>
</dbReference>
<evidence type="ECO:0000256" key="5">
    <source>
        <dbReference type="PIRSR" id="PIRSR001430-1"/>
    </source>
</evidence>
<reference evidence="9" key="1">
    <citation type="submission" date="2020-10" db="EMBL/GenBank/DDBJ databases">
        <title>Microbiome of the Black Sea water column analyzed by genome centric metagenomics.</title>
        <authorList>
            <person name="Cabello-Yeves P.J."/>
            <person name="Callieri C."/>
            <person name="Picazo A."/>
            <person name="Mehrshad M."/>
            <person name="Haro-Moreno J.M."/>
            <person name="Roda-Garcia J."/>
            <person name="Dzembekova N."/>
            <person name="Slabakova V."/>
            <person name="Slabakova N."/>
            <person name="Moncheva S."/>
            <person name="Rodriguez-Valera F."/>
        </authorList>
    </citation>
    <scope>NUCLEOTIDE SEQUENCE</scope>
    <source>
        <strain evidence="9">BS307-5m-G5</strain>
    </source>
</reference>
<comment type="function">
    <text evidence="4">Formation of pseudouridine at positions 38, 39 and 40 in the anticodon stem and loop of transfer RNAs.</text>
</comment>
<evidence type="ECO:0000313" key="9">
    <source>
        <dbReference type="EMBL" id="MBL6761959.1"/>
    </source>
</evidence>
<comment type="similarity">
    <text evidence="1 4 7">Belongs to the tRNA pseudouridine synthase TruA family.</text>
</comment>
<name>A0A937HDT8_9PROT</name>
<dbReference type="SUPFAM" id="SSF55120">
    <property type="entry name" value="Pseudouridine synthase"/>
    <property type="match status" value="1"/>
</dbReference>
<evidence type="ECO:0000259" key="8">
    <source>
        <dbReference type="Pfam" id="PF01416"/>
    </source>
</evidence>
<protein>
    <recommendedName>
        <fullName evidence="4">tRNA pseudouridine synthase A</fullName>
        <ecNumber evidence="4">5.4.99.12</ecNumber>
    </recommendedName>
    <alternativeName>
        <fullName evidence="4">tRNA pseudouridine(38-40) synthase</fullName>
    </alternativeName>
    <alternativeName>
        <fullName evidence="4">tRNA pseudouridylate synthase I</fullName>
    </alternativeName>
    <alternativeName>
        <fullName evidence="4">tRNA-uridine isomerase I</fullName>
    </alternativeName>
</protein>
<evidence type="ECO:0000256" key="7">
    <source>
        <dbReference type="RuleBase" id="RU003792"/>
    </source>
</evidence>